<evidence type="ECO:0000256" key="1">
    <source>
        <dbReference type="ARBA" id="ARBA00009121"/>
    </source>
</evidence>
<dbReference type="EMBL" id="KF466279">
    <property type="protein sequence ID" value="AHL28109.1"/>
    <property type="molecule type" value="mRNA"/>
</dbReference>
<keyword evidence="2" id="KW-0147">Chitin-binding</keyword>
<evidence type="ECO:0000256" key="4">
    <source>
        <dbReference type="SAM" id="SignalP"/>
    </source>
</evidence>
<dbReference type="InterPro" id="IPR036508">
    <property type="entry name" value="Chitin-bd_dom_sf"/>
</dbReference>
<keyword evidence="7" id="KW-0326">Glycosidase</keyword>
<dbReference type="GO" id="GO:0008061">
    <property type="term" value="F:chitin binding"/>
    <property type="evidence" value="ECO:0007669"/>
    <property type="project" value="UniProtKB-KW"/>
</dbReference>
<dbReference type="AlphaFoldDB" id="W8PC51"/>
<feature type="chain" id="PRO_5004911225" evidence="4">
    <location>
        <begin position="19"/>
        <end position="618"/>
    </location>
</feature>
<keyword evidence="7" id="KW-0378">Hydrolase</keyword>
<dbReference type="GO" id="GO:0005576">
    <property type="term" value="C:extracellular region"/>
    <property type="evidence" value="ECO:0007669"/>
    <property type="project" value="InterPro"/>
</dbReference>
<dbReference type="SMART" id="SM00494">
    <property type="entry name" value="ChtBD2"/>
    <property type="match status" value="2"/>
</dbReference>
<dbReference type="SMART" id="SM00636">
    <property type="entry name" value="Glyco_18"/>
    <property type="match status" value="1"/>
</dbReference>
<evidence type="ECO:0000259" key="6">
    <source>
        <dbReference type="PROSITE" id="PS51910"/>
    </source>
</evidence>
<dbReference type="GO" id="GO:0006032">
    <property type="term" value="P:chitin catabolic process"/>
    <property type="evidence" value="ECO:0007669"/>
    <property type="project" value="TreeGrafter"/>
</dbReference>
<feature type="signal peptide" evidence="4">
    <location>
        <begin position="1"/>
        <end position="18"/>
    </location>
</feature>
<dbReference type="Pfam" id="PF01607">
    <property type="entry name" value="CBM_14"/>
    <property type="match status" value="2"/>
</dbReference>
<dbReference type="InterPro" id="IPR029070">
    <property type="entry name" value="Chitinase_insertion_sf"/>
</dbReference>
<dbReference type="Gene3D" id="2.170.140.10">
    <property type="entry name" value="Chitin binding domain"/>
    <property type="match status" value="2"/>
</dbReference>
<evidence type="ECO:0000259" key="5">
    <source>
        <dbReference type="PROSITE" id="PS50940"/>
    </source>
</evidence>
<dbReference type="InterPro" id="IPR011583">
    <property type="entry name" value="Chitinase_II/V-like_cat"/>
</dbReference>
<dbReference type="InterPro" id="IPR017853">
    <property type="entry name" value="GH"/>
</dbReference>
<dbReference type="InterPro" id="IPR001223">
    <property type="entry name" value="Glyco_hydro18_cat"/>
</dbReference>
<dbReference type="InterPro" id="IPR050314">
    <property type="entry name" value="Glycosyl_Hydrlase_18"/>
</dbReference>
<feature type="domain" description="GH18" evidence="6">
    <location>
        <begin position="19"/>
        <end position="395"/>
    </location>
</feature>
<dbReference type="CDD" id="cd02872">
    <property type="entry name" value="GH18_chitolectin_chitotriosidase"/>
    <property type="match status" value="1"/>
</dbReference>
<evidence type="ECO:0000256" key="3">
    <source>
        <dbReference type="SAM" id="MobiDB-lite"/>
    </source>
</evidence>
<dbReference type="SUPFAM" id="SSF54556">
    <property type="entry name" value="Chitinase insertion domain"/>
    <property type="match status" value="1"/>
</dbReference>
<dbReference type="EC" id="3.2.1.14" evidence="7"/>
<feature type="domain" description="Chitin-binding type-2" evidence="5">
    <location>
        <begin position="500"/>
        <end position="559"/>
    </location>
</feature>
<dbReference type="Pfam" id="PF00704">
    <property type="entry name" value="Glyco_hydro_18"/>
    <property type="match status" value="1"/>
</dbReference>
<dbReference type="SUPFAM" id="SSF51445">
    <property type="entry name" value="(Trans)glycosidases"/>
    <property type="match status" value="1"/>
</dbReference>
<name>W8PC51_MACNP</name>
<dbReference type="PANTHER" id="PTHR11177">
    <property type="entry name" value="CHITINASE"/>
    <property type="match status" value="1"/>
</dbReference>
<dbReference type="PROSITE" id="PS50940">
    <property type="entry name" value="CHIT_BIND_II"/>
    <property type="match status" value="1"/>
</dbReference>
<proteinExistence type="evidence at transcript level"/>
<reference evidence="7" key="1">
    <citation type="journal article" date="2014" name="Comp. Biochem. Physiol. B, Biochem. Mol. Biol.">
        <title>Six chitinases from oriental river prawn Macrobrachium nipponense: cDNA characterization, classification and mRNA expression during post-embryonic development and moulting cycle.</title>
        <authorList>
            <person name="Zhang S."/>
            <person name="Jiang S."/>
            <person name="Xiong Y."/>
            <person name="Fu H."/>
            <person name="Sun S."/>
            <person name="Qiao H."/>
            <person name="Zhang W."/>
            <person name="Jiang F."/>
            <person name="Jin S."/>
            <person name="Gong Y."/>
        </authorList>
    </citation>
    <scope>NUCLEOTIDE SEQUENCE</scope>
</reference>
<dbReference type="GO" id="GO:0008843">
    <property type="term" value="F:endochitinase activity"/>
    <property type="evidence" value="ECO:0007669"/>
    <property type="project" value="UniProtKB-EC"/>
</dbReference>
<feature type="region of interest" description="Disordered" evidence="3">
    <location>
        <begin position="396"/>
        <end position="501"/>
    </location>
</feature>
<dbReference type="Gene3D" id="3.20.20.80">
    <property type="entry name" value="Glycosidases"/>
    <property type="match status" value="1"/>
</dbReference>
<feature type="compositionally biased region" description="Low complexity" evidence="3">
    <location>
        <begin position="411"/>
        <end position="497"/>
    </location>
</feature>
<evidence type="ECO:0000256" key="2">
    <source>
        <dbReference type="ARBA" id="ARBA00022669"/>
    </source>
</evidence>
<dbReference type="PROSITE" id="PS51910">
    <property type="entry name" value="GH18_2"/>
    <property type="match status" value="1"/>
</dbReference>
<dbReference type="SUPFAM" id="SSF57625">
    <property type="entry name" value="Invertebrate chitin-binding proteins"/>
    <property type="match status" value="2"/>
</dbReference>
<dbReference type="GO" id="GO:0005975">
    <property type="term" value="P:carbohydrate metabolic process"/>
    <property type="evidence" value="ECO:0007669"/>
    <property type="project" value="InterPro"/>
</dbReference>
<accession>W8PC51</accession>
<dbReference type="PANTHER" id="PTHR11177:SF360">
    <property type="entry name" value="CHITINASE 4-RELATED"/>
    <property type="match status" value="1"/>
</dbReference>
<sequence>MKALVLLLVLAVGVCTTAEKIVCYFSSWAVYRPEPGSYDVDDIDPHLCTHLIFSFAGLSNYTWQIEVLDPWNELCPPEGNNCAYKRFVALKDFNPSLTILLAIGGWNEGSEDYSRMAEDPSKRATFVRSVVSLLHLHGFEGLDFDWEYPTQRGGAPQDKENFITLMTELKEAFDASSPRLILTGALAAGKSIIDEAYDMERLIPLFDQLHIMAYDYHGCFETFTHHNAPLCGYYADTGDMAYFNVNFTVSYYLDLGVPKDKLVMGTPLYGRCYTLDNFEEHGMLAPAHSCGAAGPYVRIPGTLAANEICERLKRDRSCTVVHDPNLHEPYFYCMSDYLWCGYDDADSLYLKARYVKNLGLAGVVIWTMDEDDFHGMCYDETSHLIKHMKEALDKEAGGDEIRCDSPPLPTTTPTTTTTTTPTTTSTTTPTTTTTTTPTTTSTTTTPTTTTTTTPTTTSTTTTPTTTTTTTPTTTSTTTTTPTTTTTIMPGPTTTPSPFARPNCTGVADGTIFPHMDCDKYWECEHGGATLMSCAPGTLFDITIPGCNWEDEVDKSQCRYWSCQIENLKYPAENCEEFYECEHGAPILRSCSPLYWNQEIENCDRPENVDTSLCNEPDY</sequence>
<dbReference type="InterPro" id="IPR002557">
    <property type="entry name" value="Chitin-bd_dom"/>
</dbReference>
<evidence type="ECO:0000313" key="7">
    <source>
        <dbReference type="EMBL" id="AHL28109.1"/>
    </source>
</evidence>
<keyword evidence="4" id="KW-0732">Signal</keyword>
<comment type="similarity">
    <text evidence="1">Belongs to the glycosyl hydrolase 18 family. Chitinase class II subfamily.</text>
</comment>
<organism evidence="7">
    <name type="scientific">Macrobrachium nipponense</name>
    <name type="common">Oriental river shrimp</name>
    <name type="synonym">Palaemon nipponensis</name>
    <dbReference type="NCBI Taxonomy" id="159736"/>
    <lineage>
        <taxon>Eukaryota</taxon>
        <taxon>Metazoa</taxon>
        <taxon>Ecdysozoa</taxon>
        <taxon>Arthropoda</taxon>
        <taxon>Crustacea</taxon>
        <taxon>Multicrustacea</taxon>
        <taxon>Malacostraca</taxon>
        <taxon>Eumalacostraca</taxon>
        <taxon>Eucarida</taxon>
        <taxon>Decapoda</taxon>
        <taxon>Pleocyemata</taxon>
        <taxon>Caridea</taxon>
        <taxon>Palaemonoidea</taxon>
        <taxon>Palaemonidae</taxon>
        <taxon>Macrobrachium</taxon>
    </lineage>
</organism>
<dbReference type="Gene3D" id="3.10.50.10">
    <property type="match status" value="1"/>
</dbReference>
<protein>
    <submittedName>
        <fullName evidence="7">Chitinase 4</fullName>
        <ecNumber evidence="7">3.2.1.14</ecNumber>
    </submittedName>
</protein>